<dbReference type="Proteomes" id="UP000507962">
    <property type="component" value="Unassembled WGS sequence"/>
</dbReference>
<keyword evidence="2" id="KW-1185">Reference proteome</keyword>
<reference evidence="1 2" key="1">
    <citation type="submission" date="2019-03" db="EMBL/GenBank/DDBJ databases">
        <authorList>
            <person name="Nijsse B."/>
        </authorList>
    </citation>
    <scope>NUCLEOTIDE SEQUENCE [LARGE SCALE GENOMIC DNA]</scope>
    <source>
        <strain evidence="1">Desulfoluna butyratoxydans MSL71</strain>
    </source>
</reference>
<accession>A0A4U8YTY4</accession>
<sequence length="76" mass="8856">MTLRIFMKTSPLMPSGLQQSYVRTGVLDIHVMSNRFRKAYFYYNKISFGFPVPTSDSPEIIKGLHMRKLTQETPEQ</sequence>
<proteinExistence type="predicted"/>
<evidence type="ECO:0000313" key="1">
    <source>
        <dbReference type="EMBL" id="VFQ47027.1"/>
    </source>
</evidence>
<organism evidence="1 2">
    <name type="scientific">Desulfoluna butyratoxydans</name>
    <dbReference type="NCBI Taxonomy" id="231438"/>
    <lineage>
        <taxon>Bacteria</taxon>
        <taxon>Pseudomonadati</taxon>
        <taxon>Thermodesulfobacteriota</taxon>
        <taxon>Desulfobacteria</taxon>
        <taxon>Desulfobacterales</taxon>
        <taxon>Desulfolunaceae</taxon>
        <taxon>Desulfoluna</taxon>
    </lineage>
</organism>
<name>A0A4U8YTY4_9BACT</name>
<dbReference type="EMBL" id="CAADHO010000012">
    <property type="protein sequence ID" value="VFQ47027.1"/>
    <property type="molecule type" value="Genomic_DNA"/>
</dbReference>
<protein>
    <submittedName>
        <fullName evidence="1">Uncharacterized protein</fullName>
    </submittedName>
</protein>
<gene>
    <name evidence="1" type="ORF">MSL71_47100</name>
</gene>
<dbReference type="AlphaFoldDB" id="A0A4U8YTY4"/>
<evidence type="ECO:0000313" key="2">
    <source>
        <dbReference type="Proteomes" id="UP000507962"/>
    </source>
</evidence>